<dbReference type="EMBL" id="CP001739">
    <property type="protein sequence ID" value="ACZ10551.1"/>
    <property type="molecule type" value="Genomic_DNA"/>
</dbReference>
<dbReference type="eggNOG" id="COG1762">
    <property type="taxonomic scope" value="Bacteria"/>
</dbReference>
<protein>
    <submittedName>
        <fullName evidence="2">PTS IIA-like nitrogen-regulatory protein PtsN</fullName>
    </submittedName>
</protein>
<dbReference type="STRING" id="526218.Sterm_3717"/>
<gene>
    <name evidence="2" type="ordered locus">Sterm_3717</name>
</gene>
<dbReference type="AlphaFoldDB" id="D1ARR5"/>
<dbReference type="HOGENOM" id="CLU_072531_6_0_0"/>
<dbReference type="Proteomes" id="UP000000845">
    <property type="component" value="Chromosome"/>
</dbReference>
<dbReference type="InterPro" id="IPR051541">
    <property type="entry name" value="PTS_SugarTrans_NitroReg"/>
</dbReference>
<evidence type="ECO:0000259" key="1">
    <source>
        <dbReference type="PROSITE" id="PS51094"/>
    </source>
</evidence>
<dbReference type="CDD" id="cd00211">
    <property type="entry name" value="PTS_IIA_fru"/>
    <property type="match status" value="1"/>
</dbReference>
<dbReference type="SUPFAM" id="SSF55804">
    <property type="entry name" value="Phoshotransferase/anion transport protein"/>
    <property type="match status" value="1"/>
</dbReference>
<dbReference type="Pfam" id="PF00359">
    <property type="entry name" value="PTS_EIIA_2"/>
    <property type="match status" value="1"/>
</dbReference>
<sequence>MTQGVLNLKKELIWLDVDFHSKEELFREVGRRFGELGYVKSSFSDALMERESKFPTGLATEPFQVAIPHTDPEHVIKEAVSCIRLVNPVKFQDVGDEENEINAEFIFVLCILEPEKQIDVLKSLVEALSNEEIMNGIKSAKTPDEVYDLLIYED</sequence>
<feature type="domain" description="PTS EIIA type-2" evidence="1">
    <location>
        <begin position="6"/>
        <end position="153"/>
    </location>
</feature>
<reference evidence="3" key="1">
    <citation type="submission" date="2009-09" db="EMBL/GenBank/DDBJ databases">
        <title>The complete chromosome of Sebaldella termitidis ATCC 33386.</title>
        <authorList>
            <consortium name="US DOE Joint Genome Institute (JGI-PGF)"/>
            <person name="Lucas S."/>
            <person name="Copeland A."/>
            <person name="Lapidus A."/>
            <person name="Glavina del Rio T."/>
            <person name="Dalin E."/>
            <person name="Tice H."/>
            <person name="Bruce D."/>
            <person name="Goodwin L."/>
            <person name="Pitluck S."/>
            <person name="Kyrpides N."/>
            <person name="Mavromatis K."/>
            <person name="Ivanova N."/>
            <person name="Mikhailova N."/>
            <person name="Sims D."/>
            <person name="Meincke L."/>
            <person name="Brettin T."/>
            <person name="Detter J.C."/>
            <person name="Han C."/>
            <person name="Larimer F."/>
            <person name="Land M."/>
            <person name="Hauser L."/>
            <person name="Markowitz V."/>
            <person name="Cheng J.F."/>
            <person name="Hugenholtz P."/>
            <person name="Woyke T."/>
            <person name="Wu D."/>
            <person name="Eisen J.A."/>
        </authorList>
    </citation>
    <scope>NUCLEOTIDE SEQUENCE [LARGE SCALE GENOMIC DNA]</scope>
    <source>
        <strain evidence="3">ATCC 33386 / NCTC 11300</strain>
    </source>
</reference>
<accession>D1ARR5</accession>
<name>D1ARR5_SEBTE</name>
<proteinExistence type="predicted"/>
<reference evidence="2 3" key="2">
    <citation type="journal article" date="2010" name="Stand. Genomic Sci.">
        <title>Complete genome sequence of Sebaldella termitidis type strain (NCTC 11300).</title>
        <authorList>
            <person name="Harmon-Smith M."/>
            <person name="Celia L."/>
            <person name="Chertkov O."/>
            <person name="Lapidus A."/>
            <person name="Copeland A."/>
            <person name="Glavina Del Rio T."/>
            <person name="Nolan M."/>
            <person name="Lucas S."/>
            <person name="Tice H."/>
            <person name="Cheng J.F."/>
            <person name="Han C."/>
            <person name="Detter J.C."/>
            <person name="Bruce D."/>
            <person name="Goodwin L."/>
            <person name="Pitluck S."/>
            <person name="Pati A."/>
            <person name="Liolios K."/>
            <person name="Ivanova N."/>
            <person name="Mavromatis K."/>
            <person name="Mikhailova N."/>
            <person name="Chen A."/>
            <person name="Palaniappan K."/>
            <person name="Land M."/>
            <person name="Hauser L."/>
            <person name="Chang Y.J."/>
            <person name="Jeffries C.D."/>
            <person name="Brettin T."/>
            <person name="Goker M."/>
            <person name="Beck B."/>
            <person name="Bristow J."/>
            <person name="Eisen J.A."/>
            <person name="Markowitz V."/>
            <person name="Hugenholtz P."/>
            <person name="Kyrpides N.C."/>
            <person name="Klenk H.P."/>
            <person name="Chen F."/>
        </authorList>
    </citation>
    <scope>NUCLEOTIDE SEQUENCE [LARGE SCALE GENOMIC DNA]</scope>
    <source>
        <strain evidence="3">ATCC 33386 / NCTC 11300</strain>
    </source>
</reference>
<evidence type="ECO:0000313" key="2">
    <source>
        <dbReference type="EMBL" id="ACZ10551.1"/>
    </source>
</evidence>
<evidence type="ECO:0000313" key="3">
    <source>
        <dbReference type="Proteomes" id="UP000000845"/>
    </source>
</evidence>
<dbReference type="InterPro" id="IPR016152">
    <property type="entry name" value="PTrfase/Anion_transptr"/>
</dbReference>
<dbReference type="InterPro" id="IPR002178">
    <property type="entry name" value="PTS_EIIA_type-2_dom"/>
</dbReference>
<dbReference type="PANTHER" id="PTHR47738">
    <property type="entry name" value="PTS SYSTEM FRUCTOSE-LIKE EIIA COMPONENT-RELATED"/>
    <property type="match status" value="1"/>
</dbReference>
<organism evidence="2 3">
    <name type="scientific">Sebaldella termitidis (strain ATCC 33386 / NCTC 11300)</name>
    <dbReference type="NCBI Taxonomy" id="526218"/>
    <lineage>
        <taxon>Bacteria</taxon>
        <taxon>Fusobacteriati</taxon>
        <taxon>Fusobacteriota</taxon>
        <taxon>Fusobacteriia</taxon>
        <taxon>Fusobacteriales</taxon>
        <taxon>Leptotrichiaceae</taxon>
        <taxon>Sebaldella</taxon>
    </lineage>
</organism>
<dbReference type="Gene3D" id="3.40.930.10">
    <property type="entry name" value="Mannitol-specific EII, Chain A"/>
    <property type="match status" value="1"/>
</dbReference>
<dbReference type="PANTHER" id="PTHR47738:SF3">
    <property type="entry name" value="PHOSPHOTRANSFERASE SYSTEM MANNITOL_FRUCTOSE-SPECIFIC IIA DOMAIN CONTAINING PROTEIN"/>
    <property type="match status" value="1"/>
</dbReference>
<keyword evidence="3" id="KW-1185">Reference proteome</keyword>
<dbReference type="PROSITE" id="PS51094">
    <property type="entry name" value="PTS_EIIA_TYPE_2"/>
    <property type="match status" value="1"/>
</dbReference>
<dbReference type="KEGG" id="str:Sterm_3717"/>